<dbReference type="EMBL" id="ACRF02000003">
    <property type="protein sequence ID" value="EEW92523.1"/>
    <property type="molecule type" value="Genomic_DNA"/>
</dbReference>
<dbReference type="RefSeq" id="WP_006703644.1">
    <property type="nucleotide sequence ID" value="NZ_KI391971.1"/>
</dbReference>
<reference evidence="2" key="2">
    <citation type="submission" date="2011-10" db="EMBL/GenBank/DDBJ databases">
        <title>The Genome Sequence of Granulicatella elegans ATCC 700633.</title>
        <authorList>
            <consortium name="The Broad Institute Genome Sequencing Platform"/>
            <consortium name="The Broad Institute Genome Sequencing Center for Infectious Disease"/>
            <person name="Earl A."/>
            <person name="Ward D."/>
            <person name="Feldgarden M."/>
            <person name="Gevers D."/>
            <person name="Sibley C.D."/>
            <person name="Field T.R."/>
            <person name="Grinwis M."/>
            <person name="Eshaghurshan C.S."/>
            <person name="Surette M.G."/>
            <person name="Young S.K."/>
            <person name="Zeng Q."/>
            <person name="Gargeya S."/>
            <person name="Fitzgerald M."/>
            <person name="Haas B."/>
            <person name="Abouelleil A."/>
            <person name="Alvarado L."/>
            <person name="Arachchi H.M."/>
            <person name="Berlin A."/>
            <person name="Brown A."/>
            <person name="Chapman S.B."/>
            <person name="Chen Z."/>
            <person name="Dunbar C."/>
            <person name="Freedman E."/>
            <person name="Gearin G."/>
            <person name="Goldberg J."/>
            <person name="Griggs A."/>
            <person name="Gujja S."/>
            <person name="Heiman D."/>
            <person name="Howarth C."/>
            <person name="Larson L."/>
            <person name="Lui A."/>
            <person name="MacDonald P.J.P."/>
            <person name="Montmayeur A."/>
            <person name="Murphy C."/>
            <person name="Neiman D."/>
            <person name="Pearson M."/>
            <person name="Priest M."/>
            <person name="Roberts A."/>
            <person name="Saif S."/>
            <person name="Shea T."/>
            <person name="Shenoy N."/>
            <person name="Sisk P."/>
            <person name="Stolte C."/>
            <person name="Sykes S."/>
            <person name="Wortman J."/>
            <person name="Nusbaum C."/>
            <person name="Birren B."/>
        </authorList>
    </citation>
    <scope>NUCLEOTIDE SEQUENCE [LARGE SCALE GENOMIC DNA]</scope>
    <source>
        <strain evidence="2">ATCC 700633</strain>
    </source>
</reference>
<dbReference type="OrthoDB" id="4624at2"/>
<keyword evidence="1" id="KW-0472">Membrane</keyword>
<organism evidence="2 3">
    <name type="scientific">Granulicatella elegans ATCC 700633</name>
    <dbReference type="NCBI Taxonomy" id="626369"/>
    <lineage>
        <taxon>Bacteria</taxon>
        <taxon>Bacillati</taxon>
        <taxon>Bacillota</taxon>
        <taxon>Bacilli</taxon>
        <taxon>Lactobacillales</taxon>
        <taxon>Carnobacteriaceae</taxon>
        <taxon>Granulicatella</taxon>
    </lineage>
</organism>
<evidence type="ECO:0000313" key="2">
    <source>
        <dbReference type="EMBL" id="EEW92523.1"/>
    </source>
</evidence>
<name>D0BN33_9LACT</name>
<dbReference type="STRING" id="626369.HMPREF0446_01368"/>
<evidence type="ECO:0000256" key="1">
    <source>
        <dbReference type="SAM" id="Phobius"/>
    </source>
</evidence>
<dbReference type="InterPro" id="IPR030949">
    <property type="entry name" value="ECF_S_folate_fam"/>
</dbReference>
<dbReference type="GO" id="GO:0022857">
    <property type="term" value="F:transmembrane transporter activity"/>
    <property type="evidence" value="ECO:0007669"/>
    <property type="project" value="InterPro"/>
</dbReference>
<dbReference type="InterPro" id="IPR024529">
    <property type="entry name" value="ECF_trnsprt_substrate-spec"/>
</dbReference>
<dbReference type="AlphaFoldDB" id="D0BN33"/>
<reference evidence="2" key="1">
    <citation type="submission" date="2009-09" db="EMBL/GenBank/DDBJ databases">
        <authorList>
            <consortium name="The Broad Institute Genome Sequencing Platform"/>
            <person name="Ward D."/>
            <person name="Feldgarden M."/>
            <person name="Earl A."/>
            <person name="Young S.K."/>
            <person name="Zeng Q."/>
            <person name="Koehrsen M."/>
            <person name="Alvarado L."/>
            <person name="Berlin A."/>
            <person name="Bochicchio J."/>
            <person name="Borenstein D."/>
            <person name="Chapman S.B."/>
            <person name="Chen Z."/>
            <person name="Engels R."/>
            <person name="Freedman E."/>
            <person name="Gellesch M."/>
            <person name="Goldberg J."/>
            <person name="Griggs A."/>
            <person name="Gujja S."/>
            <person name="Heilman E."/>
            <person name="Heiman D."/>
            <person name="Hepburn T."/>
            <person name="Howarth C."/>
            <person name="Jen D."/>
            <person name="Larson L."/>
            <person name="Lewis B."/>
            <person name="Mehta T."/>
            <person name="Park D."/>
            <person name="Pearson M."/>
            <person name="Roberts A."/>
            <person name="Saif S."/>
            <person name="Shea T."/>
            <person name="Shenoy N."/>
            <person name="Sisk P."/>
            <person name="Stolte C."/>
            <person name="Sykes S."/>
            <person name="Thomson T."/>
            <person name="Walk T."/>
            <person name="White J."/>
            <person name="Yandava C."/>
            <person name="Sibley C.D."/>
            <person name="Field T.R."/>
            <person name="Grinwis M."/>
            <person name="Eshaghurshan C.S."/>
            <person name="Surette M.G."/>
            <person name="Haas B."/>
            <person name="Nusbaum C."/>
            <person name="Birren B."/>
        </authorList>
    </citation>
    <scope>NUCLEOTIDE SEQUENCE [LARGE SCALE GENOMIC DNA]</scope>
    <source>
        <strain evidence="2">ATCC 700633</strain>
    </source>
</reference>
<dbReference type="Proteomes" id="UP000002939">
    <property type="component" value="Unassembled WGS sequence"/>
</dbReference>
<dbReference type="Pfam" id="PF12822">
    <property type="entry name" value="ECF_trnsprt"/>
    <property type="match status" value="1"/>
</dbReference>
<dbReference type="Gene3D" id="1.10.1760.20">
    <property type="match status" value="1"/>
</dbReference>
<feature type="transmembrane region" description="Helical" evidence="1">
    <location>
        <begin position="36"/>
        <end position="55"/>
    </location>
</feature>
<feature type="transmembrane region" description="Helical" evidence="1">
    <location>
        <begin position="107"/>
        <end position="131"/>
    </location>
</feature>
<keyword evidence="1" id="KW-1133">Transmembrane helix</keyword>
<proteinExistence type="predicted"/>
<dbReference type="eggNOG" id="COG4720">
    <property type="taxonomic scope" value="Bacteria"/>
</dbReference>
<gene>
    <name evidence="2" type="ORF">HMPREF0446_01368</name>
</gene>
<feature type="transmembrane region" description="Helical" evidence="1">
    <location>
        <begin position="75"/>
        <end position="95"/>
    </location>
</feature>
<protein>
    <recommendedName>
        <fullName evidence="4">Folate family ECF transporter S component</fullName>
    </recommendedName>
</protein>
<keyword evidence="3" id="KW-1185">Reference proteome</keyword>
<sequence>MNKQTQLTRTLTVTALMIAMRLIIEMIPSIKMGNLVQIGFGFIGAALAGVILGPYRAAVVGFFVDILGNFLRGEASTFFPGFTLTAVLGGLIYGYCLYRKELTLPRIFVTVLIITVVINLGLNSLWIYMITQKAFSAFMGLRILKNIISLPLNTVILYVLFRNQTMQQIIEKYRV</sequence>
<evidence type="ECO:0000313" key="3">
    <source>
        <dbReference type="Proteomes" id="UP000002939"/>
    </source>
</evidence>
<dbReference type="NCBIfam" id="TIGR04518">
    <property type="entry name" value="ECF_S_folT_fam"/>
    <property type="match status" value="1"/>
</dbReference>
<evidence type="ECO:0008006" key="4">
    <source>
        <dbReference type="Google" id="ProtNLM"/>
    </source>
</evidence>
<dbReference type="HOGENOM" id="CLU_098232_3_0_9"/>
<accession>D0BN33</accession>
<keyword evidence="1" id="KW-0812">Transmembrane</keyword>
<feature type="transmembrane region" description="Helical" evidence="1">
    <location>
        <begin position="143"/>
        <end position="161"/>
    </location>
</feature>
<comment type="caution">
    <text evidence="2">The sequence shown here is derived from an EMBL/GenBank/DDBJ whole genome shotgun (WGS) entry which is preliminary data.</text>
</comment>